<evidence type="ECO:0000313" key="8">
    <source>
        <dbReference type="EMBL" id="SFQ52997.1"/>
    </source>
</evidence>
<dbReference type="InterPro" id="IPR015422">
    <property type="entry name" value="PyrdxlP-dep_Trfase_small"/>
</dbReference>
<dbReference type="PANTHER" id="PTHR46383">
    <property type="entry name" value="ASPARTATE AMINOTRANSFERASE"/>
    <property type="match status" value="1"/>
</dbReference>
<keyword evidence="9" id="KW-1185">Reference proteome</keyword>
<dbReference type="InterPro" id="IPR050596">
    <property type="entry name" value="AspAT/PAT-like"/>
</dbReference>
<dbReference type="EC" id="2.6.1.-" evidence="6"/>
<dbReference type="EMBL" id="FOXU01000004">
    <property type="protein sequence ID" value="SFQ52997.1"/>
    <property type="molecule type" value="Genomic_DNA"/>
</dbReference>
<dbReference type="InterPro" id="IPR004838">
    <property type="entry name" value="NHTrfase_class1_PyrdxlP-BS"/>
</dbReference>
<dbReference type="InterPro" id="IPR015424">
    <property type="entry name" value="PyrdxlP-dep_Trfase"/>
</dbReference>
<dbReference type="AlphaFoldDB" id="A0A1I5ZA42"/>
<dbReference type="PROSITE" id="PS00105">
    <property type="entry name" value="AA_TRANSFER_CLASS_1"/>
    <property type="match status" value="1"/>
</dbReference>
<organism evidence="8 9">
    <name type="scientific">Psychrobacillus psychrotolerans</name>
    <dbReference type="NCBI Taxonomy" id="126156"/>
    <lineage>
        <taxon>Bacteria</taxon>
        <taxon>Bacillati</taxon>
        <taxon>Bacillota</taxon>
        <taxon>Bacilli</taxon>
        <taxon>Bacillales</taxon>
        <taxon>Bacillaceae</taxon>
        <taxon>Psychrobacillus</taxon>
    </lineage>
</organism>
<protein>
    <recommendedName>
        <fullName evidence="6">Aminotransferase</fullName>
        <ecNumber evidence="6">2.6.1.-</ecNumber>
    </recommendedName>
</protein>
<comment type="similarity">
    <text evidence="2 6">Belongs to the class-I pyridoxal-phosphate-dependent aminotransferase family.</text>
</comment>
<dbReference type="STRING" id="126156.SAMN05421670_2525"/>
<dbReference type="GO" id="GO:0008483">
    <property type="term" value="F:transaminase activity"/>
    <property type="evidence" value="ECO:0007669"/>
    <property type="project" value="UniProtKB-KW"/>
</dbReference>
<dbReference type="GO" id="GO:0030170">
    <property type="term" value="F:pyridoxal phosphate binding"/>
    <property type="evidence" value="ECO:0007669"/>
    <property type="project" value="InterPro"/>
</dbReference>
<gene>
    <name evidence="8" type="ORF">SAMN05421670_2525</name>
</gene>
<dbReference type="PRINTS" id="PR00753">
    <property type="entry name" value="ACCSYNTHASE"/>
</dbReference>
<dbReference type="SUPFAM" id="SSF53383">
    <property type="entry name" value="PLP-dependent transferases"/>
    <property type="match status" value="1"/>
</dbReference>
<dbReference type="RefSeq" id="WP_093537245.1">
    <property type="nucleotide sequence ID" value="NZ_FOXU01000004.1"/>
</dbReference>
<dbReference type="InterPro" id="IPR015421">
    <property type="entry name" value="PyrdxlP-dep_Trfase_major"/>
</dbReference>
<evidence type="ECO:0000256" key="1">
    <source>
        <dbReference type="ARBA" id="ARBA00001933"/>
    </source>
</evidence>
<keyword evidence="4 6" id="KW-0808">Transferase</keyword>
<dbReference type="Gene3D" id="3.40.640.10">
    <property type="entry name" value="Type I PLP-dependent aspartate aminotransferase-like (Major domain)"/>
    <property type="match status" value="1"/>
</dbReference>
<keyword evidence="3 6" id="KW-0032">Aminotransferase</keyword>
<name>A0A1I5ZA42_9BACI</name>
<keyword evidence="5" id="KW-0663">Pyridoxal phosphate</keyword>
<comment type="cofactor">
    <cofactor evidence="1 6">
        <name>pyridoxal 5'-phosphate</name>
        <dbReference type="ChEBI" id="CHEBI:597326"/>
    </cofactor>
</comment>
<reference evidence="9" key="1">
    <citation type="submission" date="2016-10" db="EMBL/GenBank/DDBJ databases">
        <authorList>
            <person name="Varghese N."/>
            <person name="Submissions S."/>
        </authorList>
    </citation>
    <scope>NUCLEOTIDE SEQUENCE [LARGE SCALE GENOMIC DNA]</scope>
    <source>
        <strain evidence="9">DSM 11706</strain>
    </source>
</reference>
<dbReference type="FunFam" id="3.40.640.10:FF:000033">
    <property type="entry name" value="Aspartate aminotransferase"/>
    <property type="match status" value="1"/>
</dbReference>
<dbReference type="GO" id="GO:0006520">
    <property type="term" value="P:amino acid metabolic process"/>
    <property type="evidence" value="ECO:0007669"/>
    <property type="project" value="InterPro"/>
</dbReference>
<dbReference type="InterPro" id="IPR004839">
    <property type="entry name" value="Aminotransferase_I/II_large"/>
</dbReference>
<sequence>MNIQINPRAQALKIPGTRQFSNQLIHYPDAVNLTIGQPDFPTPTSVKEAGIRAIEQNLTGYSHNAGLLELRNAVNSFFFDKYGFSYDLQSEIIITNGASEAIDAVFRTILVEGDEVILPAPTYSGYVPVIELCGAKVVYLDTTDTNFQPSAERLANLINERTKAVFFNNPSNPTGVVLTKETMNELVDVIQEKNLFVLTDEIYSENTFSGKHHSFASYEEIREKLFYIHGVSKSHSMTGWRIGFLMGPANVMEHVVKVHAFNTICASLPAQYAAMEALTNAKDTPSEMNLEYVKRRDFVFNRLIEMGLTVEKPNGAFYIFPDIRKYGMHSFEFATKLLQEGGVAVVPGSAFTAYGEGFIRISYAYNMAVLEKGMNRLEEFLLTLSHLNSSSI</sequence>
<dbReference type="Proteomes" id="UP000198734">
    <property type="component" value="Unassembled WGS sequence"/>
</dbReference>
<dbReference type="CDD" id="cd00609">
    <property type="entry name" value="AAT_like"/>
    <property type="match status" value="1"/>
</dbReference>
<dbReference type="Gene3D" id="3.90.1150.10">
    <property type="entry name" value="Aspartate Aminotransferase, domain 1"/>
    <property type="match status" value="1"/>
</dbReference>
<evidence type="ECO:0000313" key="9">
    <source>
        <dbReference type="Proteomes" id="UP000198734"/>
    </source>
</evidence>
<feature type="domain" description="Aminotransferase class I/classII large" evidence="7">
    <location>
        <begin position="29"/>
        <end position="377"/>
    </location>
</feature>
<proteinExistence type="inferred from homology"/>
<evidence type="ECO:0000256" key="3">
    <source>
        <dbReference type="ARBA" id="ARBA00022576"/>
    </source>
</evidence>
<dbReference type="Pfam" id="PF00155">
    <property type="entry name" value="Aminotran_1_2"/>
    <property type="match status" value="1"/>
</dbReference>
<accession>A0A1I5ZA42</accession>
<dbReference type="PANTHER" id="PTHR46383:SF4">
    <property type="entry name" value="AMINOTRANSFERASE"/>
    <property type="match status" value="1"/>
</dbReference>
<evidence type="ECO:0000256" key="5">
    <source>
        <dbReference type="ARBA" id="ARBA00022898"/>
    </source>
</evidence>
<evidence type="ECO:0000256" key="4">
    <source>
        <dbReference type="ARBA" id="ARBA00022679"/>
    </source>
</evidence>
<evidence type="ECO:0000256" key="6">
    <source>
        <dbReference type="RuleBase" id="RU000481"/>
    </source>
</evidence>
<evidence type="ECO:0000259" key="7">
    <source>
        <dbReference type="Pfam" id="PF00155"/>
    </source>
</evidence>
<evidence type="ECO:0000256" key="2">
    <source>
        <dbReference type="ARBA" id="ARBA00007441"/>
    </source>
</evidence>
<dbReference type="OrthoDB" id="9802328at2"/>